<dbReference type="Gene3D" id="1.20.5.490">
    <property type="entry name" value="Single helix bin"/>
    <property type="match status" value="1"/>
</dbReference>
<keyword evidence="1" id="KW-0175">Coiled coil</keyword>
<reference evidence="2 3" key="1">
    <citation type="submission" date="2022-08" db="EMBL/GenBank/DDBJ databases">
        <title>Bacterial and archaeal communities from various locations to study Microbial Dark Matter (Phase II).</title>
        <authorList>
            <person name="Stepanauskas R."/>
        </authorList>
    </citation>
    <scope>NUCLEOTIDE SEQUENCE [LARGE SCALE GENOMIC DNA]</scope>
    <source>
        <strain evidence="2 3">PD1</strain>
    </source>
</reference>
<feature type="coiled-coil region" evidence="1">
    <location>
        <begin position="25"/>
        <end position="66"/>
    </location>
</feature>
<accession>A0ABT2ERB8</accession>
<comment type="caution">
    <text evidence="2">The sequence shown here is derived from an EMBL/GenBank/DDBJ whole genome shotgun (WGS) entry which is preliminary data.</text>
</comment>
<evidence type="ECO:0000313" key="2">
    <source>
        <dbReference type="EMBL" id="MCS3920491.1"/>
    </source>
</evidence>
<gene>
    <name evidence="2" type="ORF">M2350_002920</name>
</gene>
<organism evidence="2 3">
    <name type="scientific">Candidatus Fervidibacter sacchari</name>
    <dbReference type="NCBI Taxonomy" id="1448929"/>
    <lineage>
        <taxon>Bacteria</taxon>
        <taxon>Candidatus Fervidibacterota</taxon>
        <taxon>Candidatus Fervidibacter</taxon>
    </lineage>
</organism>
<protein>
    <submittedName>
        <fullName evidence="2">Septal ring factor EnvC (AmiA/AmiB activator)</fullName>
    </submittedName>
</protein>
<keyword evidence="3" id="KW-1185">Reference proteome</keyword>
<dbReference type="Proteomes" id="UP001204798">
    <property type="component" value="Unassembled WGS sequence"/>
</dbReference>
<proteinExistence type="predicted"/>
<dbReference type="EMBL" id="JANUCP010000005">
    <property type="protein sequence ID" value="MCS3920491.1"/>
    <property type="molecule type" value="Genomic_DNA"/>
</dbReference>
<dbReference type="RefSeq" id="WP_259099808.1">
    <property type="nucleotide sequence ID" value="NZ_CP130454.1"/>
</dbReference>
<name>A0ABT2ERB8_9BACT</name>
<evidence type="ECO:0000256" key="1">
    <source>
        <dbReference type="SAM" id="Coils"/>
    </source>
</evidence>
<evidence type="ECO:0000313" key="3">
    <source>
        <dbReference type="Proteomes" id="UP001204798"/>
    </source>
</evidence>
<sequence>MRWLVVSILALAFLLIGWTSAQRKQSEDATKLSELEKRLAEVEKKVADLERKVTDLNNQIKQLRMQPRVFISPLQVLPRQIPFEWFVPEEQRGFSLPKPAPRVFVQPYYYPLEAQP</sequence>